<evidence type="ECO:0000259" key="8">
    <source>
        <dbReference type="SMART" id="SM01217"/>
    </source>
</evidence>
<reference evidence="9" key="2">
    <citation type="journal article" date="2021" name="PeerJ">
        <title>Extensive microbial diversity within the chicken gut microbiome revealed by metagenomics and culture.</title>
        <authorList>
            <person name="Gilroy R."/>
            <person name="Ravi A."/>
            <person name="Getino M."/>
            <person name="Pursley I."/>
            <person name="Horton D.L."/>
            <person name="Alikhan N.F."/>
            <person name="Baker D."/>
            <person name="Gharbi K."/>
            <person name="Hall N."/>
            <person name="Watson M."/>
            <person name="Adriaenssens E.M."/>
            <person name="Foster-Nyarko E."/>
            <person name="Jarju S."/>
            <person name="Secka A."/>
            <person name="Antonio M."/>
            <person name="Oren A."/>
            <person name="Chaudhuri R.R."/>
            <person name="La Ragione R."/>
            <person name="Hildebrand F."/>
            <person name="Pallen M.J."/>
        </authorList>
    </citation>
    <scope>NUCLEOTIDE SEQUENCE</scope>
    <source>
        <strain evidence="9">G3-3990</strain>
    </source>
</reference>
<dbReference type="InterPro" id="IPR019800">
    <property type="entry name" value="Glyco_hydro_3_AS"/>
</dbReference>
<keyword evidence="5 7" id="KW-0378">Hydrolase</keyword>
<reference evidence="9" key="1">
    <citation type="submission" date="2020-10" db="EMBL/GenBank/DDBJ databases">
        <authorList>
            <person name="Gilroy R."/>
        </authorList>
    </citation>
    <scope>NUCLEOTIDE SEQUENCE</scope>
    <source>
        <strain evidence="9">G3-3990</strain>
    </source>
</reference>
<comment type="catalytic activity">
    <reaction evidence="1">
        <text>Hydrolysis of terminal, non-reducing beta-D-glucosyl residues with release of beta-D-glucose.</text>
        <dbReference type="EC" id="3.2.1.21"/>
    </reaction>
</comment>
<protein>
    <recommendedName>
        <fullName evidence="3">beta-glucosidase</fullName>
        <ecNumber evidence="3">3.2.1.21</ecNumber>
    </recommendedName>
</protein>
<accession>A0A9D9HT26</accession>
<feature type="domain" description="Fibronectin type III-like" evidence="8">
    <location>
        <begin position="656"/>
        <end position="725"/>
    </location>
</feature>
<dbReference type="AlphaFoldDB" id="A0A9D9HT26"/>
<dbReference type="InterPro" id="IPR036962">
    <property type="entry name" value="Glyco_hydro_3_N_sf"/>
</dbReference>
<name>A0A9D9HT26_9BACT</name>
<evidence type="ECO:0000256" key="1">
    <source>
        <dbReference type="ARBA" id="ARBA00000448"/>
    </source>
</evidence>
<dbReference type="PANTHER" id="PTHR30620:SF16">
    <property type="entry name" value="LYSOSOMAL BETA GLUCOSIDASE"/>
    <property type="match status" value="1"/>
</dbReference>
<dbReference type="GO" id="GO:0008422">
    <property type="term" value="F:beta-glucosidase activity"/>
    <property type="evidence" value="ECO:0007669"/>
    <property type="project" value="UniProtKB-EC"/>
</dbReference>
<dbReference type="InterPro" id="IPR017853">
    <property type="entry name" value="GH"/>
</dbReference>
<organism evidence="9 10">
    <name type="scientific">Candidatus Gallipaludibacter merdavium</name>
    <dbReference type="NCBI Taxonomy" id="2840839"/>
    <lineage>
        <taxon>Bacteria</taxon>
        <taxon>Pseudomonadati</taxon>
        <taxon>Bacteroidota</taxon>
        <taxon>Bacteroidia</taxon>
        <taxon>Bacteroidales</taxon>
        <taxon>Candidatus Gallipaludibacter</taxon>
    </lineage>
</organism>
<dbReference type="InterPro" id="IPR036881">
    <property type="entry name" value="Glyco_hydro_3_C_sf"/>
</dbReference>
<dbReference type="SMART" id="SM01217">
    <property type="entry name" value="Fn3_like"/>
    <property type="match status" value="1"/>
</dbReference>
<evidence type="ECO:0000256" key="3">
    <source>
        <dbReference type="ARBA" id="ARBA00012744"/>
    </source>
</evidence>
<comment type="similarity">
    <text evidence="2 7">Belongs to the glycosyl hydrolase 3 family.</text>
</comment>
<dbReference type="Proteomes" id="UP000823641">
    <property type="component" value="Unassembled WGS sequence"/>
</dbReference>
<dbReference type="GO" id="GO:0009251">
    <property type="term" value="P:glucan catabolic process"/>
    <property type="evidence" value="ECO:0007669"/>
    <property type="project" value="TreeGrafter"/>
</dbReference>
<dbReference type="PRINTS" id="PR00133">
    <property type="entry name" value="GLHYDRLASE3"/>
</dbReference>
<proteinExistence type="inferred from homology"/>
<dbReference type="SUPFAM" id="SSF51445">
    <property type="entry name" value="(Trans)glycosidases"/>
    <property type="match status" value="1"/>
</dbReference>
<keyword evidence="4" id="KW-0732">Signal</keyword>
<dbReference type="InterPro" id="IPR002772">
    <property type="entry name" value="Glyco_hydro_3_C"/>
</dbReference>
<dbReference type="SUPFAM" id="SSF52279">
    <property type="entry name" value="Beta-D-glucan exohydrolase, C-terminal domain"/>
    <property type="match status" value="1"/>
</dbReference>
<dbReference type="PROSITE" id="PS51257">
    <property type="entry name" value="PROKAR_LIPOPROTEIN"/>
    <property type="match status" value="1"/>
</dbReference>
<evidence type="ECO:0000256" key="5">
    <source>
        <dbReference type="ARBA" id="ARBA00022801"/>
    </source>
</evidence>
<evidence type="ECO:0000313" key="9">
    <source>
        <dbReference type="EMBL" id="MBO8459338.1"/>
    </source>
</evidence>
<evidence type="ECO:0000256" key="6">
    <source>
        <dbReference type="ARBA" id="ARBA00023295"/>
    </source>
</evidence>
<dbReference type="PANTHER" id="PTHR30620">
    <property type="entry name" value="PERIPLASMIC BETA-GLUCOSIDASE-RELATED"/>
    <property type="match status" value="1"/>
</dbReference>
<dbReference type="InterPro" id="IPR051915">
    <property type="entry name" value="Cellulose_Degrad_GH3"/>
</dbReference>
<dbReference type="EC" id="3.2.1.21" evidence="3"/>
<sequence>MKHVCIWGIAALMLACTPTKDPVEQKIDELLSQMTLQEKIGQMNQLNGMGMSDDLKAQIREGRVGSLLNEVNVDVVNEMQRVAVEESRLGIPLIFARDVIHGFKTIFPIPLGQAATWNPEIVEAGARVAAKEATASGIRWTFSPMIDVSRDARWGRIAESYGEDTYINAVMGVATIKGYQTDNLADSTAMAACAKHFCGYGASESGKDYNTTWIPEVQLRDVYLPSFKAAVDAGCATFMCSFNDINGVPSTGSKFLNKRILREEWQYDGLLVTDWGSMQQMIPHGYCSDMKDAAEKAANAAVDMDMMSYGYIDHLEDLVKEGKVSEKTIDEAVRNILRLKFRLGLFENPYTAKVENPYYRPEYLETAKQAAIESTILLKNDNNVLPLSNVTSVAVVGPLSNVGVDQIGTWCFDGEPEKSVTPMQAFQQLENVKVIAEPGLQYSRDKSQAGINKAVAAAKKADVVLCFVGEEAILSGEAKCRADISLPGAQSQLIKELKATGKPLVLVVMAGRPLTMGAEINMADAVLWQFHAGTMAGPALADLIMGKAVPSGKLPVTMPKMVGQVPMYYSHKNTGRPASNITLIDDIPVAAGQFSIGSTSYHLDAGDKPLYPFGYGLSYTSFEYGQPVLSDSVMKQDGQITVTCQVKNIGKYDAYETAQLYTRDLVASLCQPVRQLKGFQKVWIKAGETATVTFTVKPADLAFCHEDMATYAEPGEFHLWVSADSQQGIPVKFVLK</sequence>
<evidence type="ECO:0000256" key="4">
    <source>
        <dbReference type="ARBA" id="ARBA00022729"/>
    </source>
</evidence>
<evidence type="ECO:0000313" key="10">
    <source>
        <dbReference type="Proteomes" id="UP000823641"/>
    </source>
</evidence>
<dbReference type="Gene3D" id="3.20.20.300">
    <property type="entry name" value="Glycoside hydrolase, family 3, N-terminal domain"/>
    <property type="match status" value="1"/>
</dbReference>
<dbReference type="Gene3D" id="3.40.50.1700">
    <property type="entry name" value="Glycoside hydrolase family 3 C-terminal domain"/>
    <property type="match status" value="1"/>
</dbReference>
<keyword evidence="6 7" id="KW-0326">Glycosidase</keyword>
<dbReference type="Gene3D" id="2.60.40.10">
    <property type="entry name" value="Immunoglobulins"/>
    <property type="match status" value="1"/>
</dbReference>
<dbReference type="PROSITE" id="PS00775">
    <property type="entry name" value="GLYCOSYL_HYDROL_F3"/>
    <property type="match status" value="1"/>
</dbReference>
<evidence type="ECO:0000256" key="7">
    <source>
        <dbReference type="RuleBase" id="RU361161"/>
    </source>
</evidence>
<dbReference type="FunFam" id="3.20.20.300:FF:000005">
    <property type="entry name" value="Periplasmic beta-glucosidase"/>
    <property type="match status" value="1"/>
</dbReference>
<dbReference type="FunFam" id="2.60.40.10:FF:000495">
    <property type="entry name" value="Periplasmic beta-glucosidase"/>
    <property type="match status" value="1"/>
</dbReference>
<dbReference type="Pfam" id="PF01915">
    <property type="entry name" value="Glyco_hydro_3_C"/>
    <property type="match status" value="1"/>
</dbReference>
<dbReference type="InterPro" id="IPR001764">
    <property type="entry name" value="Glyco_hydro_3_N"/>
</dbReference>
<dbReference type="InterPro" id="IPR026891">
    <property type="entry name" value="Fn3-like"/>
</dbReference>
<comment type="caution">
    <text evidence="9">The sequence shown here is derived from an EMBL/GenBank/DDBJ whole genome shotgun (WGS) entry which is preliminary data.</text>
</comment>
<dbReference type="Pfam" id="PF14310">
    <property type="entry name" value="Fn3-like"/>
    <property type="match status" value="1"/>
</dbReference>
<evidence type="ECO:0000256" key="2">
    <source>
        <dbReference type="ARBA" id="ARBA00005336"/>
    </source>
</evidence>
<gene>
    <name evidence="9" type="ORF">IAA73_03260</name>
</gene>
<dbReference type="Pfam" id="PF00933">
    <property type="entry name" value="Glyco_hydro_3"/>
    <property type="match status" value="1"/>
</dbReference>
<dbReference type="EMBL" id="JADIMG010000033">
    <property type="protein sequence ID" value="MBO8459338.1"/>
    <property type="molecule type" value="Genomic_DNA"/>
</dbReference>
<dbReference type="InterPro" id="IPR013783">
    <property type="entry name" value="Ig-like_fold"/>
</dbReference>